<feature type="transmembrane region" description="Helical" evidence="1">
    <location>
        <begin position="252"/>
        <end position="273"/>
    </location>
</feature>
<reference evidence="3" key="1">
    <citation type="journal article" date="2019" name="Int. J. Syst. Evol. Microbiol.">
        <title>The Global Catalogue of Microorganisms (GCM) 10K type strain sequencing project: providing services to taxonomists for standard genome sequencing and annotation.</title>
        <authorList>
            <consortium name="The Broad Institute Genomics Platform"/>
            <consortium name="The Broad Institute Genome Sequencing Center for Infectious Disease"/>
            <person name="Wu L."/>
            <person name="Ma J."/>
        </authorList>
    </citation>
    <scope>NUCLEOTIDE SEQUENCE [LARGE SCALE GENOMIC DNA]</scope>
    <source>
        <strain evidence="3">CCUG 49560</strain>
    </source>
</reference>
<gene>
    <name evidence="2" type="ORF">ACFO8L_29765</name>
</gene>
<keyword evidence="1" id="KW-0812">Transmembrane</keyword>
<dbReference type="Gene3D" id="2.60.40.10">
    <property type="entry name" value="Immunoglobulins"/>
    <property type="match status" value="1"/>
</dbReference>
<dbReference type="EMBL" id="JBHSFN010000022">
    <property type="protein sequence ID" value="MFC4590313.1"/>
    <property type="molecule type" value="Genomic_DNA"/>
</dbReference>
<accession>A0ABV9ELG3</accession>
<dbReference type="Proteomes" id="UP001595891">
    <property type="component" value="Unassembled WGS sequence"/>
</dbReference>
<keyword evidence="1" id="KW-0472">Membrane</keyword>
<protein>
    <recommendedName>
        <fullName evidence="4">Fibronectin type-III domain-containing protein</fullName>
    </recommendedName>
</protein>
<comment type="caution">
    <text evidence="2">The sequence shown here is derived from an EMBL/GenBank/DDBJ whole genome shotgun (WGS) entry which is preliminary data.</text>
</comment>
<sequence>MNRIIAHWESGMAGNNIVPVVVAVMVAGGLTVGAAGAATARSFSPVIHLSPMAQPYPPAPDVDPPTRPRHLMIVSDDGDDVDWEDGDDDGDDFEDEGDIVLEWDAATDNVGVAAYDIYASRSPFHLIASVSGDVLTYTDVQPLHVRVSYFVKARDAAGNVSRRSNIVTRYARRPHRPSGYHSGHHRGNGNEEIIQAGKKVHVEGSADRRHGGGYHDGSSYFGGAPGASYGEHAAPPREHAAPRNLPFTGAPVAALAGLGSGLLVLGASTVIVVRRRRSSRAG</sequence>
<keyword evidence="3" id="KW-1185">Reference proteome</keyword>
<evidence type="ECO:0000313" key="3">
    <source>
        <dbReference type="Proteomes" id="UP001595891"/>
    </source>
</evidence>
<proteinExistence type="predicted"/>
<evidence type="ECO:0000256" key="1">
    <source>
        <dbReference type="SAM" id="Phobius"/>
    </source>
</evidence>
<evidence type="ECO:0000313" key="2">
    <source>
        <dbReference type="EMBL" id="MFC4590313.1"/>
    </source>
</evidence>
<dbReference type="RefSeq" id="WP_262847356.1">
    <property type="nucleotide sequence ID" value="NZ_JANZYP010000062.1"/>
</dbReference>
<dbReference type="InterPro" id="IPR013783">
    <property type="entry name" value="Ig-like_fold"/>
</dbReference>
<name>A0ABV9ELG3_9ACTN</name>
<organism evidence="2 3">
    <name type="scientific">Sphaerisporangium corydalis</name>
    <dbReference type="NCBI Taxonomy" id="1441875"/>
    <lineage>
        <taxon>Bacteria</taxon>
        <taxon>Bacillati</taxon>
        <taxon>Actinomycetota</taxon>
        <taxon>Actinomycetes</taxon>
        <taxon>Streptosporangiales</taxon>
        <taxon>Streptosporangiaceae</taxon>
        <taxon>Sphaerisporangium</taxon>
    </lineage>
</organism>
<evidence type="ECO:0008006" key="4">
    <source>
        <dbReference type="Google" id="ProtNLM"/>
    </source>
</evidence>
<keyword evidence="1" id="KW-1133">Transmembrane helix</keyword>